<dbReference type="Proteomes" id="UP000722791">
    <property type="component" value="Unassembled WGS sequence"/>
</dbReference>
<evidence type="ECO:0000313" key="3">
    <source>
        <dbReference type="EMBL" id="GIM03020.1"/>
    </source>
</evidence>
<evidence type="ECO:0000313" key="5">
    <source>
        <dbReference type="Proteomes" id="UP000747110"/>
    </source>
</evidence>
<dbReference type="GO" id="GO:0030497">
    <property type="term" value="P:fatty acid elongation"/>
    <property type="evidence" value="ECO:0007669"/>
    <property type="project" value="TreeGrafter"/>
</dbReference>
<feature type="domain" description="AMP-dependent synthetase/ligase" evidence="1">
    <location>
        <begin position="2"/>
        <end position="82"/>
    </location>
</feature>
<dbReference type="InterPro" id="IPR052987">
    <property type="entry name" value="Chloroplast_AMP-bd_Enzymes"/>
</dbReference>
<accession>A0A8J4LN59</accession>
<dbReference type="OrthoDB" id="1700726at2759"/>
<dbReference type="InterPro" id="IPR000873">
    <property type="entry name" value="AMP-dep_synth/lig_dom"/>
</dbReference>
<dbReference type="GO" id="GO:0008922">
    <property type="term" value="F:long-chain fatty acid [acyl-carrier-protein] ligase activity"/>
    <property type="evidence" value="ECO:0007669"/>
    <property type="project" value="TreeGrafter"/>
</dbReference>
<gene>
    <name evidence="2" type="ORF">Vretifemale_4928</name>
    <name evidence="3" type="ORF">Vretimale_7829</name>
</gene>
<dbReference type="Pfam" id="PF00501">
    <property type="entry name" value="AMP-binding"/>
    <property type="match status" value="1"/>
</dbReference>
<sequence length="126" mass="13166">MQNFAAGLQELGVTKHDKVALFSENSSRWLVADSAIMACGAAGVVRGASAPPEELLYIAQHSSATVLVVQDGAALSKLLAASLAHEQAQVGDDNGRSEGEHIPSRVAMSGGAGQIWERKKCGLLPW</sequence>
<evidence type="ECO:0000313" key="2">
    <source>
        <dbReference type="EMBL" id="GIL75149.1"/>
    </source>
</evidence>
<dbReference type="PANTHER" id="PTHR43813:SF1">
    <property type="entry name" value="ACYL-ACTIVATING ENZYME 16, CHLOROPLASTIC-RELATED"/>
    <property type="match status" value="1"/>
</dbReference>
<dbReference type="EMBL" id="BNCQ01000013">
    <property type="protein sequence ID" value="GIM03020.1"/>
    <property type="molecule type" value="Genomic_DNA"/>
</dbReference>
<comment type="caution">
    <text evidence="3">The sequence shown here is derived from an EMBL/GenBank/DDBJ whole genome shotgun (WGS) entry which is preliminary data.</text>
</comment>
<dbReference type="Proteomes" id="UP000747110">
    <property type="component" value="Unassembled WGS sequence"/>
</dbReference>
<dbReference type="EMBL" id="BNCP01000007">
    <property type="protein sequence ID" value="GIL75149.1"/>
    <property type="molecule type" value="Genomic_DNA"/>
</dbReference>
<reference evidence="3" key="1">
    <citation type="journal article" date="2021" name="Proc. Natl. Acad. Sci. U.S.A.">
        <title>Three genomes in the algal genus Volvox reveal the fate of a haploid sex-determining region after a transition to homothallism.</title>
        <authorList>
            <person name="Yamamoto K."/>
            <person name="Hamaji T."/>
            <person name="Kawai-Toyooka H."/>
            <person name="Matsuzaki R."/>
            <person name="Takahashi F."/>
            <person name="Nishimura Y."/>
            <person name="Kawachi M."/>
            <person name="Noguchi H."/>
            <person name="Minakuchi Y."/>
            <person name="Umen J.G."/>
            <person name="Toyoda A."/>
            <person name="Nozaki H."/>
        </authorList>
    </citation>
    <scope>NUCLEOTIDE SEQUENCE</scope>
    <source>
        <strain evidence="3">NIES-3785</strain>
        <strain evidence="2">NIES-3786</strain>
    </source>
</reference>
<keyword evidence="5" id="KW-1185">Reference proteome</keyword>
<name>A0A8J4LN59_9CHLO</name>
<proteinExistence type="predicted"/>
<dbReference type="AlphaFoldDB" id="A0A8J4LN59"/>
<evidence type="ECO:0000313" key="4">
    <source>
        <dbReference type="Proteomes" id="UP000722791"/>
    </source>
</evidence>
<dbReference type="GO" id="GO:0009507">
    <property type="term" value="C:chloroplast"/>
    <property type="evidence" value="ECO:0007669"/>
    <property type="project" value="TreeGrafter"/>
</dbReference>
<dbReference type="Gene3D" id="3.40.50.980">
    <property type="match status" value="1"/>
</dbReference>
<protein>
    <recommendedName>
        <fullName evidence="1">AMP-dependent synthetase/ligase domain-containing protein</fullName>
    </recommendedName>
</protein>
<dbReference type="PANTHER" id="PTHR43813">
    <property type="entry name" value="ACYL-ACTIVATING ENZYME 16, CHLOROPLASTIC-RELATED"/>
    <property type="match status" value="1"/>
</dbReference>
<organism evidence="3 4">
    <name type="scientific">Volvox reticuliferus</name>
    <dbReference type="NCBI Taxonomy" id="1737510"/>
    <lineage>
        <taxon>Eukaryota</taxon>
        <taxon>Viridiplantae</taxon>
        <taxon>Chlorophyta</taxon>
        <taxon>core chlorophytes</taxon>
        <taxon>Chlorophyceae</taxon>
        <taxon>CS clade</taxon>
        <taxon>Chlamydomonadales</taxon>
        <taxon>Volvocaceae</taxon>
        <taxon>Volvox</taxon>
    </lineage>
</organism>
<evidence type="ECO:0000259" key="1">
    <source>
        <dbReference type="Pfam" id="PF00501"/>
    </source>
</evidence>
<dbReference type="SUPFAM" id="SSF56801">
    <property type="entry name" value="Acetyl-CoA synthetase-like"/>
    <property type="match status" value="1"/>
</dbReference>